<feature type="compositionally biased region" description="Polar residues" evidence="1">
    <location>
        <begin position="93"/>
        <end position="102"/>
    </location>
</feature>
<dbReference type="AlphaFoldDB" id="F4RED8"/>
<dbReference type="FunCoup" id="F4RED8">
    <property type="interactions" value="10"/>
</dbReference>
<keyword evidence="4" id="KW-1185">Reference proteome</keyword>
<dbReference type="GeneID" id="18937565"/>
<dbReference type="Pfam" id="PF16035">
    <property type="entry name" value="Chalcone_2"/>
    <property type="match status" value="1"/>
</dbReference>
<evidence type="ECO:0000313" key="4">
    <source>
        <dbReference type="Proteomes" id="UP000001072"/>
    </source>
</evidence>
<dbReference type="eggNOG" id="ENOG502RGD3">
    <property type="taxonomic scope" value="Eukaryota"/>
</dbReference>
<dbReference type="OrthoDB" id="18193at2759"/>
<dbReference type="InterPro" id="IPR036298">
    <property type="entry name" value="Chalcone_isomerase_sf"/>
</dbReference>
<dbReference type="PANTHER" id="PTHR47284">
    <property type="entry name" value="FATTY-ACID-BINDING PROTEIN 2"/>
    <property type="match status" value="1"/>
</dbReference>
<gene>
    <name evidence="3" type="ORF">MELLADRAFT_96331</name>
</gene>
<feature type="domain" description="Chalcone isomerase" evidence="2">
    <location>
        <begin position="148"/>
        <end position="362"/>
    </location>
</feature>
<evidence type="ECO:0000259" key="2">
    <source>
        <dbReference type="Pfam" id="PF16035"/>
    </source>
</evidence>
<dbReference type="VEuPathDB" id="FungiDB:MELLADRAFT_96331"/>
<dbReference type="GO" id="GO:0016872">
    <property type="term" value="F:intramolecular lyase activity"/>
    <property type="evidence" value="ECO:0007669"/>
    <property type="project" value="InterPro"/>
</dbReference>
<dbReference type="RefSeq" id="XP_007407649.1">
    <property type="nucleotide sequence ID" value="XM_007407587.1"/>
</dbReference>
<proteinExistence type="predicted"/>
<dbReference type="HOGENOM" id="CLU_038840_0_1_1"/>
<reference evidence="4" key="1">
    <citation type="journal article" date="2011" name="Proc. Natl. Acad. Sci. U.S.A.">
        <title>Obligate biotrophy features unraveled by the genomic analysis of rust fungi.</title>
        <authorList>
            <person name="Duplessis S."/>
            <person name="Cuomo C.A."/>
            <person name="Lin Y.-C."/>
            <person name="Aerts A."/>
            <person name="Tisserant E."/>
            <person name="Veneault-Fourrey C."/>
            <person name="Joly D.L."/>
            <person name="Hacquard S."/>
            <person name="Amselem J."/>
            <person name="Cantarel B.L."/>
            <person name="Chiu R."/>
            <person name="Coutinho P.M."/>
            <person name="Feau N."/>
            <person name="Field M."/>
            <person name="Frey P."/>
            <person name="Gelhaye E."/>
            <person name="Goldberg J."/>
            <person name="Grabherr M.G."/>
            <person name="Kodira C.D."/>
            <person name="Kohler A."/>
            <person name="Kuees U."/>
            <person name="Lindquist E.A."/>
            <person name="Lucas S.M."/>
            <person name="Mago R."/>
            <person name="Mauceli E."/>
            <person name="Morin E."/>
            <person name="Murat C."/>
            <person name="Pangilinan J.L."/>
            <person name="Park R."/>
            <person name="Pearson M."/>
            <person name="Quesneville H."/>
            <person name="Rouhier N."/>
            <person name="Sakthikumar S."/>
            <person name="Salamov A.A."/>
            <person name="Schmutz J."/>
            <person name="Selles B."/>
            <person name="Shapiro H."/>
            <person name="Tanguay P."/>
            <person name="Tuskan G.A."/>
            <person name="Henrissat B."/>
            <person name="Van de Peer Y."/>
            <person name="Rouze P."/>
            <person name="Ellis J.G."/>
            <person name="Dodds P.N."/>
            <person name="Schein J.E."/>
            <person name="Zhong S."/>
            <person name="Hamelin R.C."/>
            <person name="Grigoriev I.V."/>
            <person name="Szabo L.J."/>
            <person name="Martin F."/>
        </authorList>
    </citation>
    <scope>NUCLEOTIDE SEQUENCE [LARGE SCALE GENOMIC DNA]</scope>
    <source>
        <strain evidence="4">98AG31 / pathotype 3-4-7</strain>
    </source>
</reference>
<dbReference type="EMBL" id="GL883098">
    <property type="protein sequence ID" value="EGG09289.1"/>
    <property type="molecule type" value="Genomic_DNA"/>
</dbReference>
<dbReference type="InterPro" id="IPR016087">
    <property type="entry name" value="Chalcone_isomerase"/>
</dbReference>
<dbReference type="InParanoid" id="F4RED8"/>
<dbReference type="Proteomes" id="UP000001072">
    <property type="component" value="Unassembled WGS sequence"/>
</dbReference>
<name>F4RED8_MELLP</name>
<dbReference type="STRING" id="747676.F4RED8"/>
<protein>
    <recommendedName>
        <fullName evidence="2">Chalcone isomerase domain-containing protein</fullName>
    </recommendedName>
</protein>
<dbReference type="Gene3D" id="3.50.70.10">
    <property type="match status" value="1"/>
</dbReference>
<evidence type="ECO:0000313" key="3">
    <source>
        <dbReference type="EMBL" id="EGG09289.1"/>
    </source>
</evidence>
<feature type="compositionally biased region" description="Low complexity" evidence="1">
    <location>
        <begin position="103"/>
        <end position="114"/>
    </location>
</feature>
<evidence type="ECO:0000256" key="1">
    <source>
        <dbReference type="SAM" id="MobiDB-lite"/>
    </source>
</evidence>
<dbReference type="PANTHER" id="PTHR47284:SF3">
    <property type="entry name" value="FATTY-ACID-BINDING PROTEIN 2"/>
    <property type="match status" value="1"/>
</dbReference>
<accession>F4RED8</accession>
<sequence length="370" mass="40981">MACSFNQSIALPSRLNRIRSPIASHTSFNLNKSHPILRRLYSEKPQENHSSTSKSSGSGFKQFLNDLSLGYSLPISFVIGIGLYGYLQSQLPESSEHQGSNRKPSSSKEPLPPLIELSNLDDIPMIDPDTQIEFSKKLESNENNGQEPLRLIGLGVRTVSFLGVRVYSAGFYVDPRVLRALRVVPGWNEDVTKEKLLSIETDSKSITLPTSTTSPIDEKSTSVIEKPISGESMMRNLITVPVQFAIQIAPARSTDFTHLRDGFCRSLTARVTHATKKGLLTDFEAERASESINQFRSFFPAGVSVPKGKTILLRKTSSGSLSLEYGGKRLGQVEDPLIARELFLAYFSDVDPISPKFKESVAEGFEKMYK</sequence>
<feature type="region of interest" description="Disordered" evidence="1">
    <location>
        <begin position="93"/>
        <end position="114"/>
    </location>
</feature>
<dbReference type="InterPro" id="IPR016088">
    <property type="entry name" value="Chalcone_isomerase_3-sand"/>
</dbReference>
<dbReference type="SUPFAM" id="SSF54626">
    <property type="entry name" value="Chalcone isomerase"/>
    <property type="match status" value="1"/>
</dbReference>
<organism evidence="4">
    <name type="scientific">Melampsora larici-populina (strain 98AG31 / pathotype 3-4-7)</name>
    <name type="common">Poplar leaf rust fungus</name>
    <dbReference type="NCBI Taxonomy" id="747676"/>
    <lineage>
        <taxon>Eukaryota</taxon>
        <taxon>Fungi</taxon>
        <taxon>Dikarya</taxon>
        <taxon>Basidiomycota</taxon>
        <taxon>Pucciniomycotina</taxon>
        <taxon>Pucciniomycetes</taxon>
        <taxon>Pucciniales</taxon>
        <taxon>Melampsoraceae</taxon>
        <taxon>Melampsora</taxon>
    </lineage>
</organism>
<dbReference type="KEGG" id="mlr:MELLADRAFT_96331"/>